<dbReference type="EMBL" id="LCIL01000008">
    <property type="protein sequence ID" value="KKT54234.1"/>
    <property type="molecule type" value="Genomic_DNA"/>
</dbReference>
<gene>
    <name evidence="1" type="ORF">UW47_C0008G0033</name>
</gene>
<evidence type="ECO:0000313" key="1">
    <source>
        <dbReference type="EMBL" id="KKT54234.1"/>
    </source>
</evidence>
<proteinExistence type="predicted"/>
<dbReference type="AlphaFoldDB" id="A0A837IBE3"/>
<organism evidence="1 2">
    <name type="scientific">Candidatus Woesebacteria bacterium GW2011_GWA1_44_23</name>
    <dbReference type="NCBI Taxonomy" id="1618558"/>
    <lineage>
        <taxon>Bacteria</taxon>
        <taxon>Candidatus Woeseibacteriota</taxon>
    </lineage>
</organism>
<protein>
    <submittedName>
        <fullName evidence="1">Uncharacterized protein</fullName>
    </submittedName>
</protein>
<comment type="caution">
    <text evidence="1">The sequence shown here is derived from an EMBL/GenBank/DDBJ whole genome shotgun (WGS) entry which is preliminary data.</text>
</comment>
<sequence>MDKVDLDITREIPLKHIIDLNLFKPPLNTKEGFTDAVMKMGCGENLPKFFPDIPEVFNRIANPNIVMNNDYRDHLLTLPMELYNSDTYENNLALRGPMEEIIIANEIERYKSSLARNHIQGKNWSKNFKKRFRAIYPKAGPIEREVMNKLKVGFNIKEQNYKGEKLA</sequence>
<evidence type="ECO:0000313" key="2">
    <source>
        <dbReference type="Proteomes" id="UP000034525"/>
    </source>
</evidence>
<accession>A0A837IBE3</accession>
<reference evidence="1 2" key="1">
    <citation type="journal article" date="2015" name="Nature">
        <title>rRNA introns, odd ribosomes, and small enigmatic genomes across a large radiation of phyla.</title>
        <authorList>
            <person name="Brown C.T."/>
            <person name="Hug L.A."/>
            <person name="Thomas B.C."/>
            <person name="Sharon I."/>
            <person name="Castelle C.J."/>
            <person name="Singh A."/>
            <person name="Wilkins M.J."/>
            <person name="Williams K.H."/>
            <person name="Banfield J.F."/>
        </authorList>
    </citation>
    <scope>NUCLEOTIDE SEQUENCE [LARGE SCALE GENOMIC DNA]</scope>
</reference>
<name>A0A837IBE3_9BACT</name>
<dbReference type="Proteomes" id="UP000034525">
    <property type="component" value="Unassembled WGS sequence"/>
</dbReference>